<name>A0A146JYS2_9EUKA</name>
<protein>
    <submittedName>
        <fullName evidence="1">Uncharacterized protein</fullName>
    </submittedName>
</protein>
<organism evidence="1">
    <name type="scientific">Trepomonas sp. PC1</name>
    <dbReference type="NCBI Taxonomy" id="1076344"/>
    <lineage>
        <taxon>Eukaryota</taxon>
        <taxon>Metamonada</taxon>
        <taxon>Diplomonadida</taxon>
        <taxon>Hexamitidae</taxon>
        <taxon>Hexamitinae</taxon>
        <taxon>Trepomonas</taxon>
    </lineage>
</organism>
<dbReference type="AlphaFoldDB" id="A0A146JYS2"/>
<evidence type="ECO:0000313" key="1">
    <source>
        <dbReference type="EMBL" id="JAP89833.1"/>
    </source>
</evidence>
<proteinExistence type="predicted"/>
<reference evidence="1" key="1">
    <citation type="submission" date="2015-07" db="EMBL/GenBank/DDBJ databases">
        <title>Adaptation to a free-living lifestyle via gene acquisitions in the diplomonad Trepomonas sp. PC1.</title>
        <authorList>
            <person name="Xu F."/>
            <person name="Jerlstrom-Hultqvist J."/>
            <person name="Kolisko M."/>
            <person name="Simpson A.G.B."/>
            <person name="Roger A.J."/>
            <person name="Svard S.G."/>
            <person name="Andersson J.O."/>
        </authorList>
    </citation>
    <scope>NUCLEOTIDE SEQUENCE</scope>
    <source>
        <strain evidence="1">PC1</strain>
    </source>
</reference>
<sequence length="521" mass="59536">QNMQIQLLPNLPCQNRQSFKYSPKFQSLFVSIPQALCILDFKTAPKLLKMPQVLISAEDEVFFVDCDRSQIFIYKNGVQKHQIVDTQDQQVLLFSQLGGEPVLLTNRCLTCGKQQLKGDFYSGCVSGQRICVLSASGRYQVFDLNLREIQEFDIELGQLAGSASSPNVFHYTAERISCIGSGLSHLTSLGDIQQLEVSENQLLVTSKGQIVQFELISLNSAKVINKIEANSQITVFCDKLGVFQDGQFLFINESYQLKLFRDVKIQPERFQLQKLATQKQKTDNTEFSLNYTIQHGRILIQVQAAQSFLKYPVEFTYFQDKEFFVNQNVVFQANNFSCELKPNQLFLHSKRYEILVNSPGFNQKSIVIEPFGLFQQKTEKFAPMLQIKVNEETKQLANCNMAFQIDAIQVADNIVTCNSIAGVEYIASMFQQNLKTAQQIFQFLNDKNVIQEYQFNNQAFQVKVKQFQKFFKDKKSLFDCEYLLKDIELYCIINKMDFTQKKAEIIKGIALMTSGLEGASG</sequence>
<dbReference type="EMBL" id="GDID01006773">
    <property type="protein sequence ID" value="JAP89833.1"/>
    <property type="molecule type" value="Transcribed_RNA"/>
</dbReference>
<accession>A0A146JYS2</accession>
<gene>
    <name evidence="1" type="ORF">TPC1_30672</name>
</gene>
<feature type="non-terminal residue" evidence="1">
    <location>
        <position position="1"/>
    </location>
</feature>
<feature type="non-terminal residue" evidence="1">
    <location>
        <position position="521"/>
    </location>
</feature>